<dbReference type="InterPro" id="IPR001054">
    <property type="entry name" value="A/G_cyclase"/>
</dbReference>
<dbReference type="PROSITE" id="PS51257">
    <property type="entry name" value="PROKAR_LIPOPROTEIN"/>
    <property type="match status" value="1"/>
</dbReference>
<feature type="domain" description="Guanylate cyclase" evidence="1">
    <location>
        <begin position="255"/>
        <end position="406"/>
    </location>
</feature>
<dbReference type="CDD" id="cd07302">
    <property type="entry name" value="CHD"/>
    <property type="match status" value="1"/>
</dbReference>
<dbReference type="GO" id="GO:0035556">
    <property type="term" value="P:intracellular signal transduction"/>
    <property type="evidence" value="ECO:0007669"/>
    <property type="project" value="InterPro"/>
</dbReference>
<reference evidence="2" key="1">
    <citation type="submission" date="2021-01" db="EMBL/GenBank/DDBJ databases">
        <authorList>
            <person name="Corre E."/>
            <person name="Pelletier E."/>
            <person name="Niang G."/>
            <person name="Scheremetjew M."/>
            <person name="Finn R."/>
            <person name="Kale V."/>
            <person name="Holt S."/>
            <person name="Cochrane G."/>
            <person name="Meng A."/>
            <person name="Brown T."/>
            <person name="Cohen L."/>
        </authorList>
    </citation>
    <scope>NUCLEOTIDE SEQUENCE</scope>
    <source>
        <strain evidence="2">CCMP127</strain>
    </source>
</reference>
<dbReference type="InterPro" id="IPR050697">
    <property type="entry name" value="Adenylyl/Guanylyl_Cyclase_3/4"/>
</dbReference>
<organism evidence="2">
    <name type="scientific">Amphora coffeiformis</name>
    <dbReference type="NCBI Taxonomy" id="265554"/>
    <lineage>
        <taxon>Eukaryota</taxon>
        <taxon>Sar</taxon>
        <taxon>Stramenopiles</taxon>
        <taxon>Ochrophyta</taxon>
        <taxon>Bacillariophyta</taxon>
        <taxon>Bacillariophyceae</taxon>
        <taxon>Bacillariophycidae</taxon>
        <taxon>Thalassiophysales</taxon>
        <taxon>Catenulaceae</taxon>
        <taxon>Amphora</taxon>
    </lineage>
</organism>
<dbReference type="PANTHER" id="PTHR43081:SF11">
    <property type="entry name" value="BLR2264 PROTEIN"/>
    <property type="match status" value="1"/>
</dbReference>
<evidence type="ECO:0000259" key="1">
    <source>
        <dbReference type="PROSITE" id="PS50125"/>
    </source>
</evidence>
<dbReference type="InterPro" id="IPR029787">
    <property type="entry name" value="Nucleotide_cyclase"/>
</dbReference>
<sequence length="467" mass="51994">MTSNEAKKNNNEDVDATVASDTLVAWCLTTGCDAPTMQHFIRGYASQLQAVGLPVDRIFFAAVVLHSLTATRVWKLMDGTLTETAWSRTEWRDFQQNLATLAESEMNQRMGRAPLYLLMKGAPFVQILVDDEDRPADCDWMVEEGFTELYALPAGTQYNHNYYNDSQKSWQLQQPQHHDQLQSGFTWATRQPGGFTPVQLQVLNQSRMALVASMRLHVARMNAQSLLQTYLGEDAGERVYRGEIERGEGLTVRAAIWFSDVRGFTALSGKLSRPEIVDVLNGVFEVTQRVIRKHQGQVLKFMGDGCMAIFSSETVGFRRTSFTDLQKGDLDAEQGPVVCRRARLAATDLEVELCKLRQEREAKGLHAAAVGVGLHYGDVVYGNVGATDRLDFTVLGPSVNLASRTESLCSKLGAKVLATGDFVKLEGHSHAWKERGEHQVKGVEKPVAVFELVKWCDEGQEESQPFG</sequence>
<dbReference type="EMBL" id="HBIM01024684">
    <property type="protein sequence ID" value="CAE0421676.1"/>
    <property type="molecule type" value="Transcribed_RNA"/>
</dbReference>
<dbReference type="PANTHER" id="PTHR43081">
    <property type="entry name" value="ADENYLATE CYCLASE, TERMINAL-DIFFERENTIATION SPECIFIC-RELATED"/>
    <property type="match status" value="1"/>
</dbReference>
<dbReference type="GO" id="GO:0006171">
    <property type="term" value="P:cAMP biosynthetic process"/>
    <property type="evidence" value="ECO:0007669"/>
    <property type="project" value="TreeGrafter"/>
</dbReference>
<name>A0A7S3LJJ9_9STRA</name>
<accession>A0A7S3LJJ9</accession>
<protein>
    <recommendedName>
        <fullName evidence="1">Guanylate cyclase domain-containing protein</fullName>
    </recommendedName>
</protein>
<dbReference type="SUPFAM" id="SSF55073">
    <property type="entry name" value="Nucleotide cyclase"/>
    <property type="match status" value="1"/>
</dbReference>
<dbReference type="SMART" id="SM00044">
    <property type="entry name" value="CYCc"/>
    <property type="match status" value="1"/>
</dbReference>
<dbReference type="PROSITE" id="PS50125">
    <property type="entry name" value="GUANYLATE_CYCLASE_2"/>
    <property type="match status" value="1"/>
</dbReference>
<proteinExistence type="predicted"/>
<dbReference type="Pfam" id="PF00211">
    <property type="entry name" value="Guanylate_cyc"/>
    <property type="match status" value="1"/>
</dbReference>
<evidence type="ECO:0000313" key="2">
    <source>
        <dbReference type="EMBL" id="CAE0421676.1"/>
    </source>
</evidence>
<dbReference type="AlphaFoldDB" id="A0A7S3LJJ9"/>
<gene>
    <name evidence="2" type="ORF">ACOF00016_LOCUS18313</name>
</gene>
<dbReference type="Gene3D" id="3.30.70.1230">
    <property type="entry name" value="Nucleotide cyclase"/>
    <property type="match status" value="1"/>
</dbReference>